<dbReference type="InterPro" id="IPR039517">
    <property type="entry name" value="C6orf106_UBA-like"/>
</dbReference>
<protein>
    <submittedName>
        <fullName evidence="1">Uncharacterized protein</fullName>
    </submittedName>
</protein>
<sequence length="239" mass="26762">MVPVATTGGYYRYGDSRALNNAIIPDRYPVLHHQDFGSELFIKSVFLEDRPALWVPPEPHSSGGGFKNIRCHPHLKPDAIDLLHMDVSNLDIDAQLLEQFSSLGTDDREDLIKAFQRVVGHEVTAECSRFFLELANWNLQKGIGAYFDYSFEAAPETSVQTHTIRHITVEESSSQSLPEPALYSARVYHSPNSDFKKTPTLIWCVQNSGPSAWPAGSYIAAEVSLVSSVIPEIDRLIYR</sequence>
<dbReference type="Pfam" id="PF14555">
    <property type="entry name" value="UBA_4"/>
    <property type="match status" value="1"/>
</dbReference>
<dbReference type="EMBL" id="UYRU01057003">
    <property type="protein sequence ID" value="VDN13663.1"/>
    <property type="molecule type" value="Genomic_DNA"/>
</dbReference>
<keyword evidence="2" id="KW-1185">Reference proteome</keyword>
<dbReference type="OrthoDB" id="661148at2759"/>
<dbReference type="Proteomes" id="UP000281553">
    <property type="component" value="Unassembled WGS sequence"/>
</dbReference>
<dbReference type="Gene3D" id="1.10.8.10">
    <property type="entry name" value="DNA helicase RuvA subunit, C-terminal domain"/>
    <property type="match status" value="1"/>
</dbReference>
<dbReference type="CDD" id="cd14349">
    <property type="entry name" value="UBA_CF106"/>
    <property type="match status" value="1"/>
</dbReference>
<dbReference type="SUPFAM" id="SSF46934">
    <property type="entry name" value="UBA-like"/>
    <property type="match status" value="1"/>
</dbReference>
<dbReference type="InterPro" id="IPR009060">
    <property type="entry name" value="UBA-like_sf"/>
</dbReference>
<gene>
    <name evidence="1" type="ORF">DILT_LOCUS9494</name>
</gene>
<organism evidence="1 2">
    <name type="scientific">Dibothriocephalus latus</name>
    <name type="common">Fish tapeworm</name>
    <name type="synonym">Diphyllobothrium latum</name>
    <dbReference type="NCBI Taxonomy" id="60516"/>
    <lineage>
        <taxon>Eukaryota</taxon>
        <taxon>Metazoa</taxon>
        <taxon>Spiralia</taxon>
        <taxon>Lophotrochozoa</taxon>
        <taxon>Platyhelminthes</taxon>
        <taxon>Cestoda</taxon>
        <taxon>Eucestoda</taxon>
        <taxon>Diphyllobothriidea</taxon>
        <taxon>Diphyllobothriidae</taxon>
        <taxon>Dibothriocephalus</taxon>
    </lineage>
</organism>
<dbReference type="AlphaFoldDB" id="A0A3P7LRU1"/>
<reference evidence="1 2" key="1">
    <citation type="submission" date="2018-11" db="EMBL/GenBank/DDBJ databases">
        <authorList>
            <consortium name="Pathogen Informatics"/>
        </authorList>
    </citation>
    <scope>NUCLEOTIDE SEQUENCE [LARGE SCALE GENOMIC DNA]</scope>
</reference>
<evidence type="ECO:0000313" key="1">
    <source>
        <dbReference type="EMBL" id="VDN13663.1"/>
    </source>
</evidence>
<evidence type="ECO:0000313" key="2">
    <source>
        <dbReference type="Proteomes" id="UP000281553"/>
    </source>
</evidence>
<proteinExistence type="predicted"/>
<accession>A0A3P7LRU1</accession>
<name>A0A3P7LRU1_DIBLA</name>